<evidence type="ECO:0000313" key="1">
    <source>
        <dbReference type="EMBL" id="SHF35933.1"/>
    </source>
</evidence>
<protein>
    <submittedName>
        <fullName evidence="1">Uncharacterized protein</fullName>
    </submittedName>
</protein>
<dbReference type="AlphaFoldDB" id="A0A1M5B0F0"/>
<evidence type="ECO:0000313" key="2">
    <source>
        <dbReference type="Proteomes" id="UP000184406"/>
    </source>
</evidence>
<reference evidence="2" key="1">
    <citation type="submission" date="2016-11" db="EMBL/GenBank/DDBJ databases">
        <authorList>
            <person name="Varghese N."/>
            <person name="Submissions S."/>
        </authorList>
    </citation>
    <scope>NUCLEOTIDE SEQUENCE [LARGE SCALE GENOMIC DNA]</scope>
    <source>
        <strain evidence="2">DSM 17539</strain>
    </source>
</reference>
<sequence length="57" mass="6575">MKKFDNQLKIKNYLKEKCISSKIALKKIQTIESKRKTTITTKMCSSSKIEGILPMIL</sequence>
<gene>
    <name evidence="1" type="ORF">SAMN03080594_103469</name>
</gene>
<accession>A0A1M5B0F0</accession>
<keyword evidence="2" id="KW-1185">Reference proteome</keyword>
<proteinExistence type="predicted"/>
<dbReference type="EMBL" id="FQUX01000003">
    <property type="protein sequence ID" value="SHF35933.1"/>
    <property type="molecule type" value="Genomic_DNA"/>
</dbReference>
<name>A0A1M5B0F0_9FLAO</name>
<organism evidence="1 2">
    <name type="scientific">Arenibacter palladensis</name>
    <dbReference type="NCBI Taxonomy" id="237373"/>
    <lineage>
        <taxon>Bacteria</taxon>
        <taxon>Pseudomonadati</taxon>
        <taxon>Bacteroidota</taxon>
        <taxon>Flavobacteriia</taxon>
        <taxon>Flavobacteriales</taxon>
        <taxon>Flavobacteriaceae</taxon>
        <taxon>Arenibacter</taxon>
    </lineage>
</organism>
<dbReference type="Proteomes" id="UP000184406">
    <property type="component" value="Unassembled WGS sequence"/>
</dbReference>